<feature type="domain" description="Endonuclease GajA/Old nuclease/RecF-like AAA" evidence="1">
    <location>
        <begin position="1"/>
        <end position="390"/>
    </location>
</feature>
<evidence type="ECO:0000313" key="3">
    <source>
        <dbReference type="EMBL" id="GFO95534.1"/>
    </source>
</evidence>
<name>A0AAI9K6J1_9FIRM</name>
<reference evidence="3" key="1">
    <citation type="submission" date="2020-06" db="EMBL/GenBank/DDBJ databases">
        <title>Characterization of fructooligosaccharide metabolism and fructooligosaccharide-degrading enzymes in human commensal butyrate producers.</title>
        <authorList>
            <person name="Tanno H."/>
            <person name="Fujii T."/>
            <person name="Hirano K."/>
            <person name="Maeno S."/>
            <person name="Tonozuka T."/>
            <person name="Sakamoto M."/>
            <person name="Ohkuma M."/>
            <person name="Tochio T."/>
            <person name="Endo A."/>
        </authorList>
    </citation>
    <scope>NUCLEOTIDE SEQUENCE</scope>
    <source>
        <strain evidence="3">JCM 31265</strain>
    </source>
</reference>
<organism evidence="3 4">
    <name type="scientific">Coprococcus eutactus</name>
    <dbReference type="NCBI Taxonomy" id="33043"/>
    <lineage>
        <taxon>Bacteria</taxon>
        <taxon>Bacillati</taxon>
        <taxon>Bacillota</taxon>
        <taxon>Clostridia</taxon>
        <taxon>Lachnospirales</taxon>
        <taxon>Lachnospiraceae</taxon>
        <taxon>Coprococcus</taxon>
    </lineage>
</organism>
<dbReference type="InterPro" id="IPR027417">
    <property type="entry name" value="P-loop_NTPase"/>
</dbReference>
<proteinExistence type="predicted"/>
<dbReference type="InterPro" id="IPR041685">
    <property type="entry name" value="AAA_GajA/Old/RecF-like"/>
</dbReference>
<dbReference type="PANTHER" id="PTHR43581">
    <property type="entry name" value="ATP/GTP PHOSPHATASE"/>
    <property type="match status" value="1"/>
</dbReference>
<gene>
    <name evidence="3" type="ORF">COEU31_25800</name>
</gene>
<protein>
    <submittedName>
        <fullName evidence="3">AAA family ATPase</fullName>
    </submittedName>
</protein>
<dbReference type="SUPFAM" id="SSF52540">
    <property type="entry name" value="P-loop containing nucleoside triphosphate hydrolases"/>
    <property type="match status" value="1"/>
</dbReference>
<sequence>MFLKYLQIVNYKNLRSARFSFVEGVNTVIGENDSGKSNAMTALRILLDDTYYYNTKRLKENDFSDSLGKWKGHWIILSAVFGKITSEDKETEVCAGIVPENENEEFLKSYIKSGEDDIGVISLFIRPQKQVRKKLSEITDIAEFEEERKKIKISDYEFYYTSRAQTDFTDKDIYTKIVGDLEKGQCSDPDEDDDRILGCKLNIADVQDHISVVFIDALRDAASELGKPKNPIRRIIESVESLIKESELNTIKSEIVQLNKSISEVEQVELVGRKINEKLLDMIGMVYSPEIILQSGLKDDINSLSRYLFMKPSKQNDIDSLGLGHLNMIYMALKIVEYEVNRTRELINIMIIEEPEAHIHTHIQRTLFDKLKVTKDYTQIITTTHSTYLAEVSEVKNINILKSIGSNSISMQPSQGLDEFGKKNLQLKNLKLSDCIERYLDSKRSVLLFSKGVVLVEGDGEEILIPNLIKNALGVSLDEMGIGLVNVGSVSFEYIASLFSEERIKRTCAIVTDEDIQIVETDSKLYKAEAEKRGKSRKKKLADLYGTNPWVESFFAPHTLEVDFALADARANSDYISEVVELNYVDTNTIKRHKENLKQGTDAACANTVLTLARDMGKGWYATTLSNYIDIAVTVPQYILGAIAFASKEVISIDIVFKMIEYSLSGYDEKEVLALKKESEKIKTQEERKEFIKKFRERYKDDVVAKFLEEVDKYCRGWCE</sequence>
<comment type="caution">
    <text evidence="3">The sequence shown here is derived from an EMBL/GenBank/DDBJ whole genome shotgun (WGS) entry which is preliminary data.</text>
</comment>
<evidence type="ECO:0000259" key="1">
    <source>
        <dbReference type="Pfam" id="PF13175"/>
    </source>
</evidence>
<dbReference type="Proteomes" id="UP000660047">
    <property type="component" value="Unassembled WGS sequence"/>
</dbReference>
<evidence type="ECO:0000313" key="4">
    <source>
        <dbReference type="Proteomes" id="UP000660047"/>
    </source>
</evidence>
<dbReference type="InterPro" id="IPR034139">
    <property type="entry name" value="TOPRIM_OLD"/>
</dbReference>
<dbReference type="Pfam" id="PF20469">
    <property type="entry name" value="OLD-like_TOPRIM"/>
    <property type="match status" value="1"/>
</dbReference>
<dbReference type="RefSeq" id="WP_055222992.1">
    <property type="nucleotide sequence ID" value="NZ_BLYL01000020.1"/>
</dbReference>
<evidence type="ECO:0000259" key="2">
    <source>
        <dbReference type="Pfam" id="PF20469"/>
    </source>
</evidence>
<dbReference type="AlphaFoldDB" id="A0AAI9K6J1"/>
<dbReference type="Pfam" id="PF13175">
    <property type="entry name" value="AAA_15"/>
    <property type="match status" value="1"/>
</dbReference>
<dbReference type="EMBL" id="BLYL01000020">
    <property type="protein sequence ID" value="GFO95534.1"/>
    <property type="molecule type" value="Genomic_DNA"/>
</dbReference>
<dbReference type="PANTHER" id="PTHR43581:SF4">
    <property type="entry name" value="ATP_GTP PHOSPHATASE"/>
    <property type="match status" value="1"/>
</dbReference>
<dbReference type="CDD" id="cd01026">
    <property type="entry name" value="TOPRIM_OLD"/>
    <property type="match status" value="1"/>
</dbReference>
<dbReference type="Gene3D" id="3.40.50.300">
    <property type="entry name" value="P-loop containing nucleotide triphosphate hydrolases"/>
    <property type="match status" value="1"/>
</dbReference>
<dbReference type="InterPro" id="IPR051396">
    <property type="entry name" value="Bact_Antivir_Def_Nuclease"/>
</dbReference>
<feature type="domain" description="OLD protein-like TOPRIM" evidence="2">
    <location>
        <begin position="448"/>
        <end position="515"/>
    </location>
</feature>
<accession>A0AAI9K6J1</accession>